<evidence type="ECO:0000313" key="7">
    <source>
        <dbReference type="EMBL" id="BEP30175.1"/>
    </source>
</evidence>
<dbReference type="Proteomes" id="UP001321786">
    <property type="component" value="Chromosome"/>
</dbReference>
<dbReference type="Pfam" id="PF04277">
    <property type="entry name" value="OAD_gamma"/>
    <property type="match status" value="1"/>
</dbReference>
<feature type="transmembrane region" description="Helical" evidence="6">
    <location>
        <begin position="27"/>
        <end position="46"/>
    </location>
</feature>
<dbReference type="GO" id="GO:0015081">
    <property type="term" value="F:sodium ion transmembrane transporter activity"/>
    <property type="evidence" value="ECO:0007669"/>
    <property type="project" value="InterPro"/>
</dbReference>
<keyword evidence="4 6" id="KW-1133">Transmembrane helix</keyword>
<comment type="subcellular location">
    <subcellularLocation>
        <location evidence="1">Cell membrane</location>
    </subcellularLocation>
</comment>
<evidence type="ECO:0008006" key="9">
    <source>
        <dbReference type="Google" id="ProtNLM"/>
    </source>
</evidence>
<dbReference type="AlphaFoldDB" id="A0AAU9EUQ0"/>
<dbReference type="InterPro" id="IPR005899">
    <property type="entry name" value="Na_pump_deCOase"/>
</dbReference>
<reference evidence="7 8" key="1">
    <citation type="submission" date="2023-08" db="EMBL/GenBank/DDBJ databases">
        <title>Helicovermis profunda gen. nov., sp. nov., a novel mesophilic, fermentative bacterium within the Bacillota from a deep-sea hydrothermal vent chimney.</title>
        <authorList>
            <person name="Miyazaki U."/>
            <person name="Mizutani D."/>
            <person name="Hashimoto Y."/>
            <person name="Tame A."/>
            <person name="Sawayama S."/>
            <person name="Miyazaki J."/>
            <person name="Takai K."/>
            <person name="Nakagawa S."/>
        </authorList>
    </citation>
    <scope>NUCLEOTIDE SEQUENCE [LARGE SCALE GENOMIC DNA]</scope>
    <source>
        <strain evidence="7 8">S502</strain>
    </source>
</reference>
<evidence type="ECO:0000256" key="3">
    <source>
        <dbReference type="ARBA" id="ARBA00022692"/>
    </source>
</evidence>
<dbReference type="NCBIfam" id="TIGR01195">
    <property type="entry name" value="oadG_fam"/>
    <property type="match status" value="1"/>
</dbReference>
<keyword evidence="5 6" id="KW-0472">Membrane</keyword>
<protein>
    <recommendedName>
        <fullName evidence="9">Oxaloacetate decarboxylase gamma chain</fullName>
    </recommendedName>
</protein>
<dbReference type="GO" id="GO:0036376">
    <property type="term" value="P:sodium ion export across plasma membrane"/>
    <property type="evidence" value="ECO:0007669"/>
    <property type="project" value="InterPro"/>
</dbReference>
<keyword evidence="2" id="KW-1003">Cell membrane</keyword>
<organism evidence="7 8">
    <name type="scientific">Helicovermis profundi</name>
    <dbReference type="NCBI Taxonomy" id="3065157"/>
    <lineage>
        <taxon>Bacteria</taxon>
        <taxon>Bacillati</taxon>
        <taxon>Bacillota</taxon>
        <taxon>Clostridia</taxon>
        <taxon>Helicovermis</taxon>
    </lineage>
</organism>
<keyword evidence="8" id="KW-1185">Reference proteome</keyword>
<evidence type="ECO:0000256" key="1">
    <source>
        <dbReference type="ARBA" id="ARBA00004236"/>
    </source>
</evidence>
<dbReference type="GO" id="GO:0005886">
    <property type="term" value="C:plasma membrane"/>
    <property type="evidence" value="ECO:0007669"/>
    <property type="project" value="UniProtKB-SubCell"/>
</dbReference>
<accession>A0AAU9EUQ0</accession>
<proteinExistence type="predicted"/>
<evidence type="ECO:0000256" key="5">
    <source>
        <dbReference type="ARBA" id="ARBA00023136"/>
    </source>
</evidence>
<sequence length="142" mass="15523">MNISEILQQFKDPNTIMNMSFSAKMTASLVVTILGMGITFAALIIIRYSTSLLSHIVNKAENKKNNIQVVKKEAVLKNVVTKEDDEINEELISVITAAIASSLNTSIHNIVVSNIVRVKDSTPAWGVAGRSNLINSKVNIKK</sequence>
<dbReference type="RefSeq" id="WP_338535774.1">
    <property type="nucleotide sequence ID" value="NZ_AP028654.1"/>
</dbReference>
<evidence type="ECO:0000313" key="8">
    <source>
        <dbReference type="Proteomes" id="UP001321786"/>
    </source>
</evidence>
<evidence type="ECO:0000256" key="4">
    <source>
        <dbReference type="ARBA" id="ARBA00022989"/>
    </source>
</evidence>
<gene>
    <name evidence="7" type="ORF">HLPR_25060</name>
</gene>
<keyword evidence="3 6" id="KW-0812">Transmembrane</keyword>
<name>A0AAU9EUQ0_9FIRM</name>
<evidence type="ECO:0000256" key="2">
    <source>
        <dbReference type="ARBA" id="ARBA00022475"/>
    </source>
</evidence>
<dbReference type="EMBL" id="AP028654">
    <property type="protein sequence ID" value="BEP30175.1"/>
    <property type="molecule type" value="Genomic_DNA"/>
</dbReference>
<dbReference type="KEGG" id="hprf:HLPR_25060"/>
<evidence type="ECO:0000256" key="6">
    <source>
        <dbReference type="SAM" id="Phobius"/>
    </source>
</evidence>